<dbReference type="Proteomes" id="UP000223913">
    <property type="component" value="Unassembled WGS sequence"/>
</dbReference>
<evidence type="ECO:0000313" key="2">
    <source>
        <dbReference type="EMBL" id="PHN04559.1"/>
    </source>
</evidence>
<keyword evidence="3" id="KW-1185">Reference proteome</keyword>
<feature type="transmembrane region" description="Helical" evidence="1">
    <location>
        <begin position="37"/>
        <end position="58"/>
    </location>
</feature>
<comment type="caution">
    <text evidence="2">The sequence shown here is derived from an EMBL/GenBank/DDBJ whole genome shotgun (WGS) entry which is preliminary data.</text>
</comment>
<keyword evidence="1" id="KW-0472">Membrane</keyword>
<sequence length="63" mass="7128">MTGKKILGIAIILGLIVLLWKLVSWVFPRIIALTTNVVYLVLFLVLLVAVVYGIIRLLKWCFS</sequence>
<organism evidence="2 3">
    <name type="scientific">Flavilitoribacter nigricans (strain ATCC 23147 / DSM 23189 / NBRC 102662 / NCIMB 1420 / SS-2)</name>
    <name type="common">Lewinella nigricans</name>
    <dbReference type="NCBI Taxonomy" id="1122177"/>
    <lineage>
        <taxon>Bacteria</taxon>
        <taxon>Pseudomonadati</taxon>
        <taxon>Bacteroidota</taxon>
        <taxon>Saprospiria</taxon>
        <taxon>Saprospirales</taxon>
        <taxon>Lewinellaceae</taxon>
        <taxon>Flavilitoribacter</taxon>
    </lineage>
</organism>
<dbReference type="EMBL" id="PDUD01000025">
    <property type="protein sequence ID" value="PHN04559.1"/>
    <property type="molecule type" value="Genomic_DNA"/>
</dbReference>
<accession>A0A2D0N8T1</accession>
<gene>
    <name evidence="2" type="ORF">CRP01_21380</name>
</gene>
<protein>
    <submittedName>
        <fullName evidence="2">Uncharacterized protein</fullName>
    </submittedName>
</protein>
<evidence type="ECO:0000313" key="3">
    <source>
        <dbReference type="Proteomes" id="UP000223913"/>
    </source>
</evidence>
<reference evidence="2 3" key="1">
    <citation type="submission" date="2017-10" db="EMBL/GenBank/DDBJ databases">
        <title>The draft genome sequence of Lewinella nigricans NBRC 102662.</title>
        <authorList>
            <person name="Wang K."/>
        </authorList>
    </citation>
    <scope>NUCLEOTIDE SEQUENCE [LARGE SCALE GENOMIC DNA]</scope>
    <source>
        <strain evidence="2 3">NBRC 102662</strain>
    </source>
</reference>
<name>A0A2D0N8T1_FLAN2</name>
<dbReference type="AlphaFoldDB" id="A0A2D0N8T1"/>
<evidence type="ECO:0000256" key="1">
    <source>
        <dbReference type="SAM" id="Phobius"/>
    </source>
</evidence>
<keyword evidence="1" id="KW-0812">Transmembrane</keyword>
<feature type="transmembrane region" description="Helical" evidence="1">
    <location>
        <begin position="7"/>
        <end position="31"/>
    </location>
</feature>
<keyword evidence="1" id="KW-1133">Transmembrane helix</keyword>
<proteinExistence type="predicted"/>
<dbReference type="RefSeq" id="WP_099152133.1">
    <property type="nucleotide sequence ID" value="NZ_PDUD01000025.1"/>
</dbReference>